<name>A0A133XPT7_9ACTN</name>
<dbReference type="PATRIC" id="fig|1393034.3.peg.1291"/>
<comment type="caution">
    <text evidence="1">The sequence shown here is derived from an EMBL/GenBank/DDBJ whole genome shotgun (WGS) entry which is preliminary data.</text>
</comment>
<gene>
    <name evidence="1" type="ORF">HMPREF3192_01326</name>
</gene>
<keyword evidence="2" id="KW-1185">Reference proteome</keyword>
<dbReference type="STRING" id="1393034.HMPREF3192_01326"/>
<dbReference type="EMBL" id="LSCR01000042">
    <property type="protein sequence ID" value="KXB32957.1"/>
    <property type="molecule type" value="Genomic_DNA"/>
</dbReference>
<accession>A0A133XPT7</accession>
<dbReference type="AlphaFoldDB" id="A0A133XPT7"/>
<proteinExistence type="predicted"/>
<sequence>MSSRLNNNERLKDEQLMQEKYLNELLLREFPEITKEFEDYISQNE</sequence>
<evidence type="ECO:0000313" key="2">
    <source>
        <dbReference type="Proteomes" id="UP000070675"/>
    </source>
</evidence>
<organism evidence="1 2">
    <name type="scientific">Atopobium deltae</name>
    <dbReference type="NCBI Taxonomy" id="1393034"/>
    <lineage>
        <taxon>Bacteria</taxon>
        <taxon>Bacillati</taxon>
        <taxon>Actinomycetota</taxon>
        <taxon>Coriobacteriia</taxon>
        <taxon>Coriobacteriales</taxon>
        <taxon>Atopobiaceae</taxon>
        <taxon>Atopobium</taxon>
    </lineage>
</organism>
<dbReference type="Proteomes" id="UP000070675">
    <property type="component" value="Unassembled WGS sequence"/>
</dbReference>
<protein>
    <submittedName>
        <fullName evidence="1">Uncharacterized protein</fullName>
    </submittedName>
</protein>
<evidence type="ECO:0000313" key="1">
    <source>
        <dbReference type="EMBL" id="KXB32957.1"/>
    </source>
</evidence>
<reference evidence="2" key="1">
    <citation type="submission" date="2016-01" db="EMBL/GenBank/DDBJ databases">
        <authorList>
            <person name="Mitreva M."/>
            <person name="Pepin K.H."/>
            <person name="Mihindukulasuriya K.A."/>
            <person name="Fulton R."/>
            <person name="Fronick C."/>
            <person name="O'Laughlin M."/>
            <person name="Miner T."/>
            <person name="Herter B."/>
            <person name="Rosa B.A."/>
            <person name="Cordes M."/>
            <person name="Tomlinson C."/>
            <person name="Wollam A."/>
            <person name="Palsikar V.B."/>
            <person name="Mardis E.R."/>
            <person name="Wilson R.K."/>
        </authorList>
    </citation>
    <scope>NUCLEOTIDE SEQUENCE [LARGE SCALE GENOMIC DNA]</scope>
    <source>
        <strain evidence="2">DNF00019</strain>
    </source>
</reference>